<evidence type="ECO:0000313" key="3">
    <source>
        <dbReference type="Proteomes" id="UP000001471"/>
    </source>
</evidence>
<dbReference type="AlphaFoldDB" id="B2VX31"/>
<organism evidence="2 3">
    <name type="scientific">Pyrenophora tritici-repentis (strain Pt-1C-BFP)</name>
    <name type="common">Wheat tan spot fungus</name>
    <name type="synonym">Drechslera tritici-repentis</name>
    <dbReference type="NCBI Taxonomy" id="426418"/>
    <lineage>
        <taxon>Eukaryota</taxon>
        <taxon>Fungi</taxon>
        <taxon>Dikarya</taxon>
        <taxon>Ascomycota</taxon>
        <taxon>Pezizomycotina</taxon>
        <taxon>Dothideomycetes</taxon>
        <taxon>Pleosporomycetidae</taxon>
        <taxon>Pleosporales</taxon>
        <taxon>Pleosporineae</taxon>
        <taxon>Pleosporaceae</taxon>
        <taxon>Pyrenophora</taxon>
    </lineage>
</organism>
<evidence type="ECO:0000256" key="1">
    <source>
        <dbReference type="SAM" id="MobiDB-lite"/>
    </source>
</evidence>
<accession>B2VX31</accession>
<gene>
    <name evidence="2" type="ORF">PTRG_00268</name>
</gene>
<sequence>MPVRLFRVVSMKYGLIFDGKVMVPECINEHAKKTDPQNHGSQTEAGNDFNIAA</sequence>
<evidence type="ECO:0000313" key="2">
    <source>
        <dbReference type="EMBL" id="EDU39706.1"/>
    </source>
</evidence>
<dbReference type="EMBL" id="DS231615">
    <property type="protein sequence ID" value="EDU39706.1"/>
    <property type="molecule type" value="Genomic_DNA"/>
</dbReference>
<dbReference type="Proteomes" id="UP000001471">
    <property type="component" value="Unassembled WGS sequence"/>
</dbReference>
<reference evidence="3" key="1">
    <citation type="journal article" date="2013" name="G3 (Bethesda)">
        <title>Comparative genomics of a plant-pathogenic fungus, Pyrenophora tritici-repentis, reveals transduplication and the impact of repeat elements on pathogenicity and population divergence.</title>
        <authorList>
            <person name="Manning V.A."/>
            <person name="Pandelova I."/>
            <person name="Dhillon B."/>
            <person name="Wilhelm L.J."/>
            <person name="Goodwin S.B."/>
            <person name="Berlin A.M."/>
            <person name="Figueroa M."/>
            <person name="Freitag M."/>
            <person name="Hane J.K."/>
            <person name="Henrissat B."/>
            <person name="Holman W.H."/>
            <person name="Kodira C.D."/>
            <person name="Martin J."/>
            <person name="Oliver R.P."/>
            <person name="Robbertse B."/>
            <person name="Schackwitz W."/>
            <person name="Schwartz D.C."/>
            <person name="Spatafora J.W."/>
            <person name="Turgeon B.G."/>
            <person name="Yandava C."/>
            <person name="Young S."/>
            <person name="Zhou S."/>
            <person name="Zeng Q."/>
            <person name="Grigoriev I.V."/>
            <person name="Ma L.-J."/>
            <person name="Ciuffetti L.M."/>
        </authorList>
    </citation>
    <scope>NUCLEOTIDE SEQUENCE [LARGE SCALE GENOMIC DNA]</scope>
    <source>
        <strain evidence="3">Pt-1C-BFP</strain>
    </source>
</reference>
<name>B2VX31_PYRTR</name>
<protein>
    <submittedName>
        <fullName evidence="2">Uncharacterized protein</fullName>
    </submittedName>
</protein>
<dbReference type="HOGENOM" id="CLU_3069775_0_0_1"/>
<proteinExistence type="predicted"/>
<dbReference type="InParanoid" id="B2VX31"/>
<feature type="region of interest" description="Disordered" evidence="1">
    <location>
        <begin position="31"/>
        <end position="53"/>
    </location>
</feature>